<sequence>MKYESQTARFALTYRLLELFWEISRGPVSELGWGSAFEVMQYSHDFCKISKKLELIQYMQFLSNQLKILIPLQPNVLHGVIVKLKFKLKIQKRCQITHRTKYIKAVTQMRKQNHLDWKKDENHFNQLENHQPQELLKYILFLLGYGKITIKQHFNQLEIHQPQLHGGSFMSNPLVSELTPLKAKMRPPSE</sequence>
<comment type="caution">
    <text evidence="1">The sequence shown here is derived from an EMBL/GenBank/DDBJ whole genome shotgun (WGS) entry which is preliminary data.</text>
</comment>
<evidence type="ECO:0000313" key="1">
    <source>
        <dbReference type="EMBL" id="CAI9935331.1"/>
    </source>
</evidence>
<gene>
    <name evidence="1" type="ORF">HINF_LOCUS22976</name>
    <name evidence="2" type="ORF">HINF_LOCUS77671</name>
</gene>
<reference evidence="2 3" key="2">
    <citation type="submission" date="2024-07" db="EMBL/GenBank/DDBJ databases">
        <authorList>
            <person name="Akdeniz Z."/>
        </authorList>
    </citation>
    <scope>NUCLEOTIDE SEQUENCE [LARGE SCALE GENOMIC DNA]</scope>
</reference>
<dbReference type="Proteomes" id="UP001642409">
    <property type="component" value="Unassembled WGS sequence"/>
</dbReference>
<dbReference type="AlphaFoldDB" id="A0AA86PCL9"/>
<reference evidence="1" key="1">
    <citation type="submission" date="2023-06" db="EMBL/GenBank/DDBJ databases">
        <authorList>
            <person name="Kurt Z."/>
        </authorList>
    </citation>
    <scope>NUCLEOTIDE SEQUENCE</scope>
</reference>
<protein>
    <submittedName>
        <fullName evidence="2">Hypothetical_protein</fullName>
    </submittedName>
</protein>
<dbReference type="EMBL" id="CATOUU010000603">
    <property type="protein sequence ID" value="CAI9935331.1"/>
    <property type="molecule type" value="Genomic_DNA"/>
</dbReference>
<dbReference type="EMBL" id="CAXDID020000775">
    <property type="protein sequence ID" value="CAL6113783.1"/>
    <property type="molecule type" value="Genomic_DNA"/>
</dbReference>
<evidence type="ECO:0000313" key="2">
    <source>
        <dbReference type="EMBL" id="CAL6113783.1"/>
    </source>
</evidence>
<name>A0AA86PCL9_9EUKA</name>
<keyword evidence="3" id="KW-1185">Reference proteome</keyword>
<organism evidence="1">
    <name type="scientific">Hexamita inflata</name>
    <dbReference type="NCBI Taxonomy" id="28002"/>
    <lineage>
        <taxon>Eukaryota</taxon>
        <taxon>Metamonada</taxon>
        <taxon>Diplomonadida</taxon>
        <taxon>Hexamitidae</taxon>
        <taxon>Hexamitinae</taxon>
        <taxon>Hexamita</taxon>
    </lineage>
</organism>
<accession>A0AA86PCL9</accession>
<evidence type="ECO:0000313" key="3">
    <source>
        <dbReference type="Proteomes" id="UP001642409"/>
    </source>
</evidence>
<proteinExistence type="predicted"/>